<evidence type="ECO:0000256" key="1">
    <source>
        <dbReference type="SAM" id="MobiDB-lite"/>
    </source>
</evidence>
<dbReference type="OrthoDB" id="1417760at2759"/>
<proteinExistence type="predicted"/>
<sequence length="151" mass="16678">MQKNFVSIDHKRQKLLSESEDQKLPSDSNFVDVSTFVSAEKLSLKDVDSQNHGVSEEKEVESDGKDTSWPDSLPESQLNLLVRIKHLAMERLRSTGQACLEEAVPASALKALGLLMEELVNHYVENGSLHAGTGSHFSKSISQENEEQIGS</sequence>
<feature type="region of interest" description="Disordered" evidence="1">
    <location>
        <begin position="1"/>
        <end position="28"/>
    </location>
</feature>
<name>A0A8T2UEP3_CERRI</name>
<keyword evidence="3" id="KW-1185">Reference proteome</keyword>
<accession>A0A8T2UEP3</accession>
<dbReference type="PANTHER" id="PTHR48237:SF1">
    <property type="entry name" value="SPC97_SPC98 FAMILY OF SPINDLE POLE BODY (SBP) COMPONENT"/>
    <property type="match status" value="1"/>
</dbReference>
<dbReference type="PANTHER" id="PTHR48237">
    <property type="entry name" value="GAMMA-TUBULIN COMPLEX COMPONENT"/>
    <property type="match status" value="1"/>
</dbReference>
<dbReference type="EMBL" id="CM035412">
    <property type="protein sequence ID" value="KAH7432969.1"/>
    <property type="molecule type" value="Genomic_DNA"/>
</dbReference>
<protein>
    <submittedName>
        <fullName evidence="2">Uncharacterized protein</fullName>
    </submittedName>
</protein>
<feature type="region of interest" description="Disordered" evidence="1">
    <location>
        <begin position="46"/>
        <end position="72"/>
    </location>
</feature>
<comment type="caution">
    <text evidence="2">The sequence shown here is derived from an EMBL/GenBank/DDBJ whole genome shotgun (WGS) entry which is preliminary data.</text>
</comment>
<dbReference type="AlphaFoldDB" id="A0A8T2UEP3"/>
<gene>
    <name evidence="2" type="ORF">KP509_07G048400</name>
</gene>
<evidence type="ECO:0000313" key="2">
    <source>
        <dbReference type="EMBL" id="KAH7432970.1"/>
    </source>
</evidence>
<reference evidence="2" key="1">
    <citation type="submission" date="2021-08" db="EMBL/GenBank/DDBJ databases">
        <title>WGS assembly of Ceratopteris richardii.</title>
        <authorList>
            <person name="Marchant D.B."/>
            <person name="Chen G."/>
            <person name="Jenkins J."/>
            <person name="Shu S."/>
            <person name="Leebens-Mack J."/>
            <person name="Grimwood J."/>
            <person name="Schmutz J."/>
            <person name="Soltis P."/>
            <person name="Soltis D."/>
            <person name="Chen Z.-H."/>
        </authorList>
    </citation>
    <scope>NUCLEOTIDE SEQUENCE</scope>
    <source>
        <strain evidence="2">Whitten #5841</strain>
        <tissue evidence="2">Leaf</tissue>
    </source>
</reference>
<organism evidence="2 3">
    <name type="scientific">Ceratopteris richardii</name>
    <name type="common">Triangle waterfern</name>
    <dbReference type="NCBI Taxonomy" id="49495"/>
    <lineage>
        <taxon>Eukaryota</taxon>
        <taxon>Viridiplantae</taxon>
        <taxon>Streptophyta</taxon>
        <taxon>Embryophyta</taxon>
        <taxon>Tracheophyta</taxon>
        <taxon>Polypodiopsida</taxon>
        <taxon>Polypodiidae</taxon>
        <taxon>Polypodiales</taxon>
        <taxon>Pteridineae</taxon>
        <taxon>Pteridaceae</taxon>
        <taxon>Parkerioideae</taxon>
        <taxon>Ceratopteris</taxon>
    </lineage>
</organism>
<evidence type="ECO:0000313" key="3">
    <source>
        <dbReference type="Proteomes" id="UP000825935"/>
    </source>
</evidence>
<feature type="compositionally biased region" description="Basic and acidic residues" evidence="1">
    <location>
        <begin position="46"/>
        <end position="68"/>
    </location>
</feature>
<feature type="compositionally biased region" description="Basic and acidic residues" evidence="1">
    <location>
        <begin position="15"/>
        <end position="24"/>
    </location>
</feature>
<dbReference type="EMBL" id="CM035412">
    <property type="protein sequence ID" value="KAH7432970.1"/>
    <property type="molecule type" value="Genomic_DNA"/>
</dbReference>
<dbReference type="Proteomes" id="UP000825935">
    <property type="component" value="Chromosome 7"/>
</dbReference>